<dbReference type="STRING" id="93625.A0A409XLK6"/>
<dbReference type="AlphaFoldDB" id="A0A409XLK6"/>
<feature type="compositionally biased region" description="Low complexity" evidence="1">
    <location>
        <begin position="404"/>
        <end position="416"/>
    </location>
</feature>
<protein>
    <recommendedName>
        <fullName evidence="5">Transmembrane protein</fullName>
    </recommendedName>
</protein>
<dbReference type="Pfam" id="PF14494">
    <property type="entry name" value="DUF4436"/>
    <property type="match status" value="1"/>
</dbReference>
<organism evidence="3 4">
    <name type="scientific">Psilocybe cyanescens</name>
    <dbReference type="NCBI Taxonomy" id="93625"/>
    <lineage>
        <taxon>Eukaryota</taxon>
        <taxon>Fungi</taxon>
        <taxon>Dikarya</taxon>
        <taxon>Basidiomycota</taxon>
        <taxon>Agaricomycotina</taxon>
        <taxon>Agaricomycetes</taxon>
        <taxon>Agaricomycetidae</taxon>
        <taxon>Agaricales</taxon>
        <taxon>Agaricineae</taxon>
        <taxon>Strophariaceae</taxon>
        <taxon>Psilocybe</taxon>
    </lineage>
</organism>
<feature type="region of interest" description="Disordered" evidence="1">
    <location>
        <begin position="452"/>
        <end position="473"/>
    </location>
</feature>
<feature type="transmembrane region" description="Helical" evidence="2">
    <location>
        <begin position="87"/>
        <end position="109"/>
    </location>
</feature>
<dbReference type="Proteomes" id="UP000283269">
    <property type="component" value="Unassembled WGS sequence"/>
</dbReference>
<comment type="caution">
    <text evidence="3">The sequence shown here is derived from an EMBL/GenBank/DDBJ whole genome shotgun (WGS) entry which is preliminary data.</text>
</comment>
<dbReference type="EMBL" id="NHYD01001265">
    <property type="protein sequence ID" value="PPQ91663.1"/>
    <property type="molecule type" value="Genomic_DNA"/>
</dbReference>
<evidence type="ECO:0000313" key="4">
    <source>
        <dbReference type="Proteomes" id="UP000283269"/>
    </source>
</evidence>
<evidence type="ECO:0000313" key="3">
    <source>
        <dbReference type="EMBL" id="PPQ91663.1"/>
    </source>
</evidence>
<feature type="transmembrane region" description="Helical" evidence="2">
    <location>
        <begin position="367"/>
        <end position="387"/>
    </location>
</feature>
<keyword evidence="4" id="KW-1185">Reference proteome</keyword>
<reference evidence="3 4" key="1">
    <citation type="journal article" date="2018" name="Evol. Lett.">
        <title>Horizontal gene cluster transfer increased hallucinogenic mushroom diversity.</title>
        <authorList>
            <person name="Reynolds H.T."/>
            <person name="Vijayakumar V."/>
            <person name="Gluck-Thaler E."/>
            <person name="Korotkin H.B."/>
            <person name="Matheny P.B."/>
            <person name="Slot J.C."/>
        </authorList>
    </citation>
    <scope>NUCLEOTIDE SEQUENCE [LARGE SCALE GENOMIC DNA]</scope>
    <source>
        <strain evidence="3 4">2631</strain>
    </source>
</reference>
<dbReference type="OrthoDB" id="2117972at2759"/>
<feature type="region of interest" description="Disordered" evidence="1">
    <location>
        <begin position="38"/>
        <end position="61"/>
    </location>
</feature>
<feature type="region of interest" description="Disordered" evidence="1">
    <location>
        <begin position="396"/>
        <end position="431"/>
    </location>
</feature>
<keyword evidence="2" id="KW-0812">Transmembrane</keyword>
<keyword evidence="2" id="KW-0472">Membrane</keyword>
<gene>
    <name evidence="3" type="ORF">CVT25_012876</name>
</gene>
<keyword evidence="2" id="KW-1133">Transmembrane helix</keyword>
<evidence type="ECO:0000256" key="1">
    <source>
        <dbReference type="SAM" id="MobiDB-lite"/>
    </source>
</evidence>
<evidence type="ECO:0008006" key="5">
    <source>
        <dbReference type="Google" id="ProtNLM"/>
    </source>
</evidence>
<feature type="transmembrane region" description="Helical" evidence="2">
    <location>
        <begin position="302"/>
        <end position="322"/>
    </location>
</feature>
<sequence length="491" mass="54299">MPSFRIPALFRPRHSFNRLRSFHLSPDQVSVLATTQAPVGGTITPDPKRNSNGMMEKTSTKSIKSNRSVVLAPRPANFSVPLRGSTIVKLAVVTSLFFIMSISMAFLGADKDEPFFKRTLNAVAASSPGVVLVGESVDVDIDEPSITIRWSIVACGEDFMLPGSAGAHGSNSCGLPASAIHFYVDSDIVPTATYDPATIPFNRDTGRRRSIQNLVQFDSDHVLDVHEARLYPFDSYVLSSTIRALSFDNETIPIRKLATIDITSSFDILTIDVESFSTSENGTQQVSRDIDMYVSRPNDARFFTVLLFAVSWLLTHVTIGHVMVARRLARLRDIIPHLVSSGAILIAIPQLRNSMPDAPGLDDCIGFFPQMITVAISTVVLLLILVVREMDNMSNPRPPPTVFPPVQRNPYISSQSPRPPRSPTANSSSKEISQWEMHRMLKHLKGEFVFPPVKPSHRIQPSDPNKGSHRRVKTMSKIMEAGEVSHWSEDE</sequence>
<name>A0A409XLK6_PSICY</name>
<dbReference type="InParanoid" id="A0A409XLK6"/>
<dbReference type="InterPro" id="IPR027948">
    <property type="entry name" value="DUF4436"/>
</dbReference>
<evidence type="ECO:0000256" key="2">
    <source>
        <dbReference type="SAM" id="Phobius"/>
    </source>
</evidence>
<accession>A0A409XLK6</accession>
<proteinExistence type="predicted"/>